<dbReference type="PANTHER" id="PTHR36693">
    <property type="entry name" value="GH02722P"/>
    <property type="match status" value="1"/>
</dbReference>
<dbReference type="STRING" id="174720.A0A0N5B2G8"/>
<dbReference type="InterPro" id="IPR032072">
    <property type="entry name" value="DUF4807"/>
</dbReference>
<evidence type="ECO:0000313" key="1">
    <source>
        <dbReference type="Proteomes" id="UP000046392"/>
    </source>
</evidence>
<dbReference type="WBParaSite" id="SPAL_0000027500.1">
    <property type="protein sequence ID" value="SPAL_0000027500.1"/>
    <property type="gene ID" value="SPAL_0000027500"/>
</dbReference>
<dbReference type="AlphaFoldDB" id="A0A0N5B2G8"/>
<organism evidence="1 2">
    <name type="scientific">Strongyloides papillosus</name>
    <name type="common">Intestinal threadworm</name>
    <dbReference type="NCBI Taxonomy" id="174720"/>
    <lineage>
        <taxon>Eukaryota</taxon>
        <taxon>Metazoa</taxon>
        <taxon>Ecdysozoa</taxon>
        <taxon>Nematoda</taxon>
        <taxon>Chromadorea</taxon>
        <taxon>Rhabditida</taxon>
        <taxon>Tylenchina</taxon>
        <taxon>Panagrolaimomorpha</taxon>
        <taxon>Strongyloidoidea</taxon>
        <taxon>Strongyloididae</taxon>
        <taxon>Strongyloides</taxon>
    </lineage>
</organism>
<accession>A0A0N5B2G8</accession>
<dbReference type="PANTHER" id="PTHR36693:SF1">
    <property type="entry name" value="GH02722P"/>
    <property type="match status" value="1"/>
</dbReference>
<proteinExistence type="predicted"/>
<dbReference type="Pfam" id="PF16065">
    <property type="entry name" value="DUF4807"/>
    <property type="match status" value="1"/>
</dbReference>
<sequence>MVFYYFCVVNEDKDKVLVTFKGSLCGAFFLKNIHLNENFIEIFMKTFSIKNYKGLYIKYFIVGNPEICLIDYSWNYFITKYFLENLYLEKTMWNLSTFGGAYSSMGDYFDNFALVAGKLSIAQYNIAKKMGNQVMMSRCKLFFALSLAQRNQIKLAFYLIKEEYDKAKIDKNHFILDCAKGTLAKIKSLKVLKIKSKK</sequence>
<reference evidence="2" key="1">
    <citation type="submission" date="2017-02" db="UniProtKB">
        <authorList>
            <consortium name="WormBaseParasite"/>
        </authorList>
    </citation>
    <scope>IDENTIFICATION</scope>
</reference>
<dbReference type="Proteomes" id="UP000046392">
    <property type="component" value="Unplaced"/>
</dbReference>
<protein>
    <submittedName>
        <fullName evidence="2">ATPase</fullName>
    </submittedName>
</protein>
<keyword evidence="1" id="KW-1185">Reference proteome</keyword>
<name>A0A0N5B2G8_STREA</name>
<evidence type="ECO:0000313" key="2">
    <source>
        <dbReference type="WBParaSite" id="SPAL_0000027500.1"/>
    </source>
</evidence>